<gene>
    <name evidence="1" type="ORF">EPL05_01010</name>
</gene>
<accession>A0A3S3Z4G7</accession>
<comment type="caution">
    <text evidence="1">The sequence shown here is derived from an EMBL/GenBank/DDBJ whole genome shotgun (WGS) entry which is preliminary data.</text>
</comment>
<sequence length="146" mass="16972">MRPALLFFSLCFALAGNSAHQINAALQQKKTKADVAMDQVAAVPEVKAFLKKHASEKAILLLQGEPKNGRKYYWVSLGISNFERFRPTEHFYVDPKTWEVFYLDIFISDGGDKILTLEQWRHWRKTPGWKKTHYYEHGKLMVEQGK</sequence>
<protein>
    <submittedName>
        <fullName evidence="1">Uncharacterized protein</fullName>
    </submittedName>
</protein>
<dbReference type="AlphaFoldDB" id="A0A3S3Z4G7"/>
<dbReference type="RefSeq" id="WP_128531651.1">
    <property type="nucleotide sequence ID" value="NZ_SBIW01000001.1"/>
</dbReference>
<reference evidence="1 2" key="1">
    <citation type="submission" date="2019-01" db="EMBL/GenBank/DDBJ databases">
        <title>Mucilaginibacter antarcticum sp. nov., isolated from antarctic soil.</title>
        <authorList>
            <person name="Yan Y.-Q."/>
            <person name="Du Z.-J."/>
        </authorList>
    </citation>
    <scope>NUCLEOTIDE SEQUENCE [LARGE SCALE GENOMIC DNA]</scope>
    <source>
        <strain evidence="1 2">F01003</strain>
    </source>
</reference>
<dbReference type="EMBL" id="SBIW01000001">
    <property type="protein sequence ID" value="RWY57144.1"/>
    <property type="molecule type" value="Genomic_DNA"/>
</dbReference>
<organism evidence="1 2">
    <name type="scientific">Mucilaginibacter gilvus</name>
    <dbReference type="NCBI Taxonomy" id="2305909"/>
    <lineage>
        <taxon>Bacteria</taxon>
        <taxon>Pseudomonadati</taxon>
        <taxon>Bacteroidota</taxon>
        <taxon>Sphingobacteriia</taxon>
        <taxon>Sphingobacteriales</taxon>
        <taxon>Sphingobacteriaceae</taxon>
        <taxon>Mucilaginibacter</taxon>
    </lineage>
</organism>
<evidence type="ECO:0000313" key="2">
    <source>
        <dbReference type="Proteomes" id="UP000286701"/>
    </source>
</evidence>
<keyword evidence="2" id="KW-1185">Reference proteome</keyword>
<name>A0A3S3Z4G7_9SPHI</name>
<proteinExistence type="predicted"/>
<dbReference type="OrthoDB" id="798628at2"/>
<dbReference type="Proteomes" id="UP000286701">
    <property type="component" value="Unassembled WGS sequence"/>
</dbReference>
<evidence type="ECO:0000313" key="1">
    <source>
        <dbReference type="EMBL" id="RWY57144.1"/>
    </source>
</evidence>